<gene>
    <name evidence="2" type="ORF">QMA06_10160</name>
</gene>
<feature type="transmembrane region" description="Helical" evidence="1">
    <location>
        <begin position="197"/>
        <end position="216"/>
    </location>
</feature>
<evidence type="ECO:0000313" key="2">
    <source>
        <dbReference type="EMBL" id="MDN3493088.1"/>
    </source>
</evidence>
<protein>
    <submittedName>
        <fullName evidence="2">Uncharacterized protein</fullName>
    </submittedName>
</protein>
<dbReference type="Proteomes" id="UP001231197">
    <property type="component" value="Unassembled WGS sequence"/>
</dbReference>
<evidence type="ECO:0000256" key="1">
    <source>
        <dbReference type="SAM" id="Phobius"/>
    </source>
</evidence>
<proteinExistence type="predicted"/>
<feature type="transmembrane region" description="Helical" evidence="1">
    <location>
        <begin position="152"/>
        <end position="177"/>
    </location>
</feature>
<keyword evidence="1" id="KW-1133">Transmembrane helix</keyword>
<evidence type="ECO:0000313" key="3">
    <source>
        <dbReference type="Proteomes" id="UP001231197"/>
    </source>
</evidence>
<feature type="transmembrane region" description="Helical" evidence="1">
    <location>
        <begin position="122"/>
        <end position="140"/>
    </location>
</feature>
<keyword evidence="3" id="KW-1185">Reference proteome</keyword>
<dbReference type="EMBL" id="JASDDK010000003">
    <property type="protein sequence ID" value="MDN3493088.1"/>
    <property type="molecule type" value="Genomic_DNA"/>
</dbReference>
<feature type="transmembrane region" description="Helical" evidence="1">
    <location>
        <begin position="255"/>
        <end position="279"/>
    </location>
</feature>
<keyword evidence="1" id="KW-0812">Transmembrane</keyword>
<dbReference type="RefSeq" id="WP_290206742.1">
    <property type="nucleotide sequence ID" value="NZ_JASDDK010000003.1"/>
</dbReference>
<comment type="caution">
    <text evidence="2">The sequence shown here is derived from an EMBL/GenBank/DDBJ whole genome shotgun (WGS) entry which is preliminary data.</text>
</comment>
<feature type="transmembrane region" description="Helical" evidence="1">
    <location>
        <begin position="99"/>
        <end position="116"/>
    </location>
</feature>
<feature type="transmembrane region" description="Helical" evidence="1">
    <location>
        <begin position="66"/>
        <end position="87"/>
    </location>
</feature>
<keyword evidence="1" id="KW-0472">Membrane</keyword>
<name>A0ABT7ZWI0_9FLAO</name>
<accession>A0ABT7ZWI0</accession>
<reference evidence="2 3" key="1">
    <citation type="journal article" date="2023" name="Int. J. Syst. Evol. Microbiol.">
        <title>Winogradskyella bathintestinalis sp. nov., isolated from the intestine of the deep-sea loosejaw dragonfish, Malacosteus niger.</title>
        <authorList>
            <person name="Uniacke-Lowe S."/>
            <person name="Johnson C.N."/>
            <person name="Stanton C."/>
            <person name="Hill C."/>
            <person name="Ross P."/>
        </authorList>
    </citation>
    <scope>NUCLEOTIDE SEQUENCE [LARGE SCALE GENOMIC DNA]</scope>
    <source>
        <strain evidence="2 3">APC 3343</strain>
    </source>
</reference>
<sequence>MKLKPFFIIQICAFLIFIARAYQFYFFGAPFRAILWDESLMSPIVENVFNTSWFDYATSSKTDTGIGILTLFFSIILFVSAFVSLFWKQIPYVKFKKSIIGFSLFILFVLGICMVKDKNYDFLQFFELTIQFAAPLVLFFTKDFETLNKQKLIFWLKVSIAMTFIPHGLFAMGLIYVPGHFIDMTIKILGVTETQSRQLLFVVGFLDILAAAFLFIPKLVKSAFIYIIIWGILTAFARIVAGFNSDFFLNSIHHFFYLTVYRLPHGLLPLATLMLYGIYDKTLKTKY</sequence>
<organism evidence="2 3">
    <name type="scientific">Winogradskyella bathintestinalis</name>
    <dbReference type="NCBI Taxonomy" id="3035208"/>
    <lineage>
        <taxon>Bacteria</taxon>
        <taxon>Pseudomonadati</taxon>
        <taxon>Bacteroidota</taxon>
        <taxon>Flavobacteriia</taxon>
        <taxon>Flavobacteriales</taxon>
        <taxon>Flavobacteriaceae</taxon>
        <taxon>Winogradskyella</taxon>
    </lineage>
</organism>
<feature type="transmembrane region" description="Helical" evidence="1">
    <location>
        <begin position="223"/>
        <end position="243"/>
    </location>
</feature>